<feature type="chain" id="PRO_5003101379" description="F-box domain-containing protein" evidence="2">
    <location>
        <begin position="28"/>
        <end position="459"/>
    </location>
</feature>
<feature type="region of interest" description="Disordered" evidence="1">
    <location>
        <begin position="65"/>
        <end position="102"/>
    </location>
</feature>
<dbReference type="InterPro" id="IPR017451">
    <property type="entry name" value="F-box-assoc_interact_dom"/>
</dbReference>
<evidence type="ECO:0000313" key="4">
    <source>
        <dbReference type="EMBL" id="EFH69903.1"/>
    </source>
</evidence>
<dbReference type="PANTHER" id="PTHR31111:SF111">
    <property type="entry name" value="F-BOX DOMAIN-CONTAINING PROTEIN"/>
    <property type="match status" value="1"/>
</dbReference>
<dbReference type="AlphaFoldDB" id="D7KFP3"/>
<name>D7KFP3_ARALL</name>
<evidence type="ECO:0000256" key="1">
    <source>
        <dbReference type="SAM" id="MobiDB-lite"/>
    </source>
</evidence>
<gene>
    <name evidence="4" type="ORF">ARALYDRAFT_473308</name>
</gene>
<dbReference type="SMART" id="SM00256">
    <property type="entry name" value="FBOX"/>
    <property type="match status" value="1"/>
</dbReference>
<accession>D7KFP3</accession>
<keyword evidence="5" id="KW-1185">Reference proteome</keyword>
<proteinExistence type="predicted"/>
<dbReference type="NCBIfam" id="TIGR01640">
    <property type="entry name" value="F_box_assoc_1"/>
    <property type="match status" value="1"/>
</dbReference>
<dbReference type="PANTHER" id="PTHR31111">
    <property type="entry name" value="BNAA05G37150D PROTEIN-RELATED"/>
    <property type="match status" value="1"/>
</dbReference>
<dbReference type="Pfam" id="PF00646">
    <property type="entry name" value="F-box"/>
    <property type="match status" value="1"/>
</dbReference>
<feature type="compositionally biased region" description="Pro residues" evidence="1">
    <location>
        <begin position="70"/>
        <end position="96"/>
    </location>
</feature>
<dbReference type="Gramene" id="fgenesh2_kg.1__3262__AT1G30780.1">
    <property type="protein sequence ID" value="fgenesh2_kg.1__3262__AT1G30780.1"/>
    <property type="gene ID" value="fgenesh2_kg.1__3262__AT1G30780.1"/>
</dbReference>
<dbReference type="HOGENOM" id="CLU_596360_0_0_1"/>
<keyword evidence="2" id="KW-0732">Signal</keyword>
<dbReference type="Pfam" id="PF08268">
    <property type="entry name" value="FBA_3"/>
    <property type="match status" value="1"/>
</dbReference>
<dbReference type="InterPro" id="IPR036047">
    <property type="entry name" value="F-box-like_dom_sf"/>
</dbReference>
<feature type="signal peptide" evidence="2">
    <location>
        <begin position="1"/>
        <end position="27"/>
    </location>
</feature>
<evidence type="ECO:0000259" key="3">
    <source>
        <dbReference type="PROSITE" id="PS50181"/>
    </source>
</evidence>
<organism evidence="5">
    <name type="scientific">Arabidopsis lyrata subsp. lyrata</name>
    <name type="common">Lyre-leaved rock-cress</name>
    <dbReference type="NCBI Taxonomy" id="81972"/>
    <lineage>
        <taxon>Eukaryota</taxon>
        <taxon>Viridiplantae</taxon>
        <taxon>Streptophyta</taxon>
        <taxon>Embryophyta</taxon>
        <taxon>Tracheophyta</taxon>
        <taxon>Spermatophyta</taxon>
        <taxon>Magnoliopsida</taxon>
        <taxon>eudicotyledons</taxon>
        <taxon>Gunneridae</taxon>
        <taxon>Pentapetalae</taxon>
        <taxon>rosids</taxon>
        <taxon>malvids</taxon>
        <taxon>Brassicales</taxon>
        <taxon>Brassicaceae</taxon>
        <taxon>Camelineae</taxon>
        <taxon>Arabidopsis</taxon>
    </lineage>
</organism>
<dbReference type="EMBL" id="GL348713">
    <property type="protein sequence ID" value="EFH69903.1"/>
    <property type="molecule type" value="Genomic_DNA"/>
</dbReference>
<sequence>MASLSLVLRYVVVLTFFILENPKETFSSRLARPPAKVAQIGADDYPSSGRSTPVHDLGFPDFPSFQEAVAPPPPPPDLPLLPPPLPDLALLPPPASSDPEKPRLSVPVWPSLPDFPPFPFVDQAAPSQHFAPRFDESDNWMPSTPSIPQVFAIQSNLLQVLLLQQPKLPAKFKMKKSHQKKLLCRVESEVCFGDHNEKDTNPSEIDSLPLDLKMAILTRLPAKSLTNLKHVSKMWSSIIRSRGFIDYFFSVSTEEVIKLPVNTRFVGYDPIDDQHKALLVQSINHSDHLEHKVLTLGGGGQGWRHIEGTTAPYSPISVGVCIDGFVYYGAYSPNRPINPVMVCFEVRSEKISFIKAPEDVVHWGNEAIFIEYKGKLAFDLWILEDVEKHEWSKQTCVFPSSVWDDVGDIKMSFPGTNKAGIGDDEEFRRSSGFVDKGECHVRIAPQHVESIAHFKDPII</sequence>
<evidence type="ECO:0000256" key="2">
    <source>
        <dbReference type="SAM" id="SignalP"/>
    </source>
</evidence>
<dbReference type="InterPro" id="IPR001810">
    <property type="entry name" value="F-box_dom"/>
</dbReference>
<dbReference type="SUPFAM" id="SSF81383">
    <property type="entry name" value="F-box domain"/>
    <property type="match status" value="1"/>
</dbReference>
<feature type="domain" description="F-box" evidence="3">
    <location>
        <begin position="202"/>
        <end position="252"/>
    </location>
</feature>
<dbReference type="Gene3D" id="1.20.1280.50">
    <property type="match status" value="1"/>
</dbReference>
<evidence type="ECO:0000313" key="5">
    <source>
        <dbReference type="Proteomes" id="UP000008694"/>
    </source>
</evidence>
<reference evidence="5" key="1">
    <citation type="journal article" date="2011" name="Nat. Genet.">
        <title>The Arabidopsis lyrata genome sequence and the basis of rapid genome size change.</title>
        <authorList>
            <person name="Hu T.T."/>
            <person name="Pattyn P."/>
            <person name="Bakker E.G."/>
            <person name="Cao J."/>
            <person name="Cheng J.-F."/>
            <person name="Clark R.M."/>
            <person name="Fahlgren N."/>
            <person name="Fawcett J.A."/>
            <person name="Grimwood J."/>
            <person name="Gundlach H."/>
            <person name="Haberer G."/>
            <person name="Hollister J.D."/>
            <person name="Ossowski S."/>
            <person name="Ottilar R.P."/>
            <person name="Salamov A.A."/>
            <person name="Schneeberger K."/>
            <person name="Spannagl M."/>
            <person name="Wang X."/>
            <person name="Yang L."/>
            <person name="Nasrallah M.E."/>
            <person name="Bergelson J."/>
            <person name="Carrington J.C."/>
            <person name="Gaut B.S."/>
            <person name="Schmutz J."/>
            <person name="Mayer K.F.X."/>
            <person name="Van de Peer Y."/>
            <person name="Grigoriev I.V."/>
            <person name="Nordborg M."/>
            <person name="Weigel D."/>
            <person name="Guo Y.-L."/>
        </authorList>
    </citation>
    <scope>NUCLEOTIDE SEQUENCE [LARGE SCALE GENOMIC DNA]</scope>
    <source>
        <strain evidence="5">cv. MN47</strain>
    </source>
</reference>
<dbReference type="PROSITE" id="PS50181">
    <property type="entry name" value="FBOX"/>
    <property type="match status" value="1"/>
</dbReference>
<dbReference type="InterPro" id="IPR013187">
    <property type="entry name" value="F-box-assoc_dom_typ3"/>
</dbReference>
<protein>
    <recommendedName>
        <fullName evidence="3">F-box domain-containing protein</fullName>
    </recommendedName>
</protein>
<dbReference type="Proteomes" id="UP000008694">
    <property type="component" value="Unassembled WGS sequence"/>
</dbReference>